<dbReference type="GO" id="GO:0006281">
    <property type="term" value="P:DNA repair"/>
    <property type="evidence" value="ECO:0007669"/>
    <property type="project" value="InterPro"/>
</dbReference>
<sequence>MLHSMTAPPRKPPQQRATPGGIIATSRAVVPRRGRADVPQLFDQPPPGWIDPALAKLVDKIPTGPDWAHEIKWDGYRLCCQVVDGKATIWTRRGHDWTDRFPGIAAEVAKLRVRSAIVDGEAVILDERGISHFGDLQKALGRGSVGKAAAEAVLVAFDLLFLDGTDLRPWKHTARREALASVIPSAKPNLWVSEDIEGDPTRIFAMACEHELEGIISKRISAPYRSGRTGDWVKTKCIQSDTFVIIGYEPASSGVGIGGLRLAERDVDGKLVSVGGVGTGFTRATAAALGRKLDALRQAKPAVPGLRSKTVVWVRPVLLAEVEYRARTSDGDLRHASFKGLRDPADTD</sequence>
<evidence type="ECO:0000256" key="2">
    <source>
        <dbReference type="ARBA" id="ARBA00012727"/>
    </source>
</evidence>
<dbReference type="PANTHER" id="PTHR45674:SF4">
    <property type="entry name" value="DNA LIGASE 1"/>
    <property type="match status" value="1"/>
</dbReference>
<evidence type="ECO:0000313" key="8">
    <source>
        <dbReference type="Proteomes" id="UP000637002"/>
    </source>
</evidence>
<reference evidence="7" key="1">
    <citation type="journal article" date="2014" name="Int. J. Syst. Evol. Microbiol.">
        <title>Complete genome sequence of Corynebacterium casei LMG S-19264T (=DSM 44701T), isolated from a smear-ripened cheese.</title>
        <authorList>
            <consortium name="US DOE Joint Genome Institute (JGI-PGF)"/>
            <person name="Walter F."/>
            <person name="Albersmeier A."/>
            <person name="Kalinowski J."/>
            <person name="Ruckert C."/>
        </authorList>
    </citation>
    <scope>NUCLEOTIDE SEQUENCE</scope>
    <source>
        <strain evidence="7">CGMCC 1.12919</strain>
    </source>
</reference>
<dbReference type="CDD" id="cd07906">
    <property type="entry name" value="Adenylation_DNA_ligase_LigD_LigC"/>
    <property type="match status" value="1"/>
</dbReference>
<proteinExistence type="inferred from homology"/>
<comment type="caution">
    <text evidence="7">The sequence shown here is derived from an EMBL/GenBank/DDBJ whole genome shotgun (WGS) entry which is preliminary data.</text>
</comment>
<feature type="domain" description="ATP-dependent DNA ligase family profile" evidence="6">
    <location>
        <begin position="145"/>
        <end position="236"/>
    </location>
</feature>
<dbReference type="GO" id="GO:0005524">
    <property type="term" value="F:ATP binding"/>
    <property type="evidence" value="ECO:0007669"/>
    <property type="project" value="InterPro"/>
</dbReference>
<dbReference type="Gene3D" id="3.30.1490.70">
    <property type="match status" value="1"/>
</dbReference>
<dbReference type="SUPFAM" id="SSF50249">
    <property type="entry name" value="Nucleic acid-binding proteins"/>
    <property type="match status" value="1"/>
</dbReference>
<dbReference type="Proteomes" id="UP000637002">
    <property type="component" value="Unassembled WGS sequence"/>
</dbReference>
<dbReference type="SUPFAM" id="SSF56091">
    <property type="entry name" value="DNA ligase/mRNA capping enzyme, catalytic domain"/>
    <property type="match status" value="1"/>
</dbReference>
<accession>A0A916UV71</accession>
<keyword evidence="3 7" id="KW-0436">Ligase</keyword>
<name>A0A916UV71_9HYPH</name>
<comment type="catalytic activity">
    <reaction evidence="4">
        <text>ATP + (deoxyribonucleotide)n-3'-hydroxyl + 5'-phospho-(deoxyribonucleotide)m = (deoxyribonucleotide)n+m + AMP + diphosphate.</text>
        <dbReference type="EC" id="6.5.1.1"/>
    </reaction>
</comment>
<dbReference type="Gene3D" id="3.30.470.30">
    <property type="entry name" value="DNA ligase/mRNA capping enzyme"/>
    <property type="match status" value="1"/>
</dbReference>
<dbReference type="PROSITE" id="PS50160">
    <property type="entry name" value="DNA_LIGASE_A3"/>
    <property type="match status" value="1"/>
</dbReference>
<dbReference type="InterPro" id="IPR012340">
    <property type="entry name" value="NA-bd_OB-fold"/>
</dbReference>
<keyword evidence="8" id="KW-1185">Reference proteome</keyword>
<dbReference type="NCBIfam" id="TIGR02779">
    <property type="entry name" value="NHEJ_ligase_lig"/>
    <property type="match status" value="1"/>
</dbReference>
<dbReference type="Pfam" id="PF01068">
    <property type="entry name" value="DNA_ligase_A_M"/>
    <property type="match status" value="1"/>
</dbReference>
<dbReference type="InterPro" id="IPR012310">
    <property type="entry name" value="DNA_ligase_ATP-dep_cent"/>
</dbReference>
<dbReference type="GO" id="GO:0006310">
    <property type="term" value="P:DNA recombination"/>
    <property type="evidence" value="ECO:0007669"/>
    <property type="project" value="InterPro"/>
</dbReference>
<dbReference type="EC" id="6.5.1.1" evidence="2"/>
<evidence type="ECO:0000256" key="5">
    <source>
        <dbReference type="SAM" id="MobiDB-lite"/>
    </source>
</evidence>
<evidence type="ECO:0000259" key="6">
    <source>
        <dbReference type="PROSITE" id="PS50160"/>
    </source>
</evidence>
<dbReference type="PANTHER" id="PTHR45674">
    <property type="entry name" value="DNA LIGASE 1/3 FAMILY MEMBER"/>
    <property type="match status" value="1"/>
</dbReference>
<feature type="region of interest" description="Disordered" evidence="5">
    <location>
        <begin position="1"/>
        <end position="24"/>
    </location>
</feature>
<dbReference type="InterPro" id="IPR050191">
    <property type="entry name" value="ATP-dep_DNA_ligase"/>
</dbReference>
<evidence type="ECO:0000256" key="3">
    <source>
        <dbReference type="ARBA" id="ARBA00022598"/>
    </source>
</evidence>
<evidence type="ECO:0000313" key="7">
    <source>
        <dbReference type="EMBL" id="GGC90103.1"/>
    </source>
</evidence>
<dbReference type="Pfam" id="PF04679">
    <property type="entry name" value="DNA_ligase_A_C"/>
    <property type="match status" value="1"/>
</dbReference>
<dbReference type="InterPro" id="IPR014146">
    <property type="entry name" value="LigD_ligase_dom"/>
</dbReference>
<reference evidence="7" key="2">
    <citation type="submission" date="2020-09" db="EMBL/GenBank/DDBJ databases">
        <authorList>
            <person name="Sun Q."/>
            <person name="Zhou Y."/>
        </authorList>
    </citation>
    <scope>NUCLEOTIDE SEQUENCE</scope>
    <source>
        <strain evidence="7">CGMCC 1.12919</strain>
    </source>
</reference>
<evidence type="ECO:0000256" key="4">
    <source>
        <dbReference type="ARBA" id="ARBA00034003"/>
    </source>
</evidence>
<gene>
    <name evidence="7" type="ORF">GCM10010994_54920</name>
</gene>
<dbReference type="Gene3D" id="2.40.50.140">
    <property type="entry name" value="Nucleic acid-binding proteins"/>
    <property type="match status" value="1"/>
</dbReference>
<dbReference type="InterPro" id="IPR012309">
    <property type="entry name" value="DNA_ligase_ATP-dep_C"/>
</dbReference>
<dbReference type="CDD" id="cd07971">
    <property type="entry name" value="OBF_DNA_ligase_LigD"/>
    <property type="match status" value="1"/>
</dbReference>
<organism evidence="7 8">
    <name type="scientific">Chelatococcus reniformis</name>
    <dbReference type="NCBI Taxonomy" id="1494448"/>
    <lineage>
        <taxon>Bacteria</taxon>
        <taxon>Pseudomonadati</taxon>
        <taxon>Pseudomonadota</taxon>
        <taxon>Alphaproteobacteria</taxon>
        <taxon>Hyphomicrobiales</taxon>
        <taxon>Chelatococcaceae</taxon>
        <taxon>Chelatococcus</taxon>
    </lineage>
</organism>
<protein>
    <recommendedName>
        <fullName evidence="2">DNA ligase (ATP)</fullName>
        <ecNumber evidence="2">6.5.1.1</ecNumber>
    </recommendedName>
</protein>
<evidence type="ECO:0000256" key="1">
    <source>
        <dbReference type="ARBA" id="ARBA00007572"/>
    </source>
</evidence>
<dbReference type="EMBL" id="BMGG01000011">
    <property type="protein sequence ID" value="GGC90103.1"/>
    <property type="molecule type" value="Genomic_DNA"/>
</dbReference>
<dbReference type="GO" id="GO:0003910">
    <property type="term" value="F:DNA ligase (ATP) activity"/>
    <property type="evidence" value="ECO:0007669"/>
    <property type="project" value="UniProtKB-EC"/>
</dbReference>
<comment type="similarity">
    <text evidence="1">Belongs to the ATP-dependent DNA ligase family.</text>
</comment>
<dbReference type="AlphaFoldDB" id="A0A916UV71"/>